<dbReference type="AlphaFoldDB" id="A0A5X6EUB8"/>
<keyword evidence="3" id="KW-0472">Membrane</keyword>
<evidence type="ECO:0000256" key="1">
    <source>
        <dbReference type="ARBA" id="ARBA00023125"/>
    </source>
</evidence>
<feature type="domain" description="OmpR/PhoB-type" evidence="4">
    <location>
        <begin position="3"/>
        <end position="102"/>
    </location>
</feature>
<dbReference type="Gene3D" id="1.25.40.10">
    <property type="entry name" value="Tetratricopeptide repeat domain"/>
    <property type="match status" value="1"/>
</dbReference>
<dbReference type="InterPro" id="IPR016032">
    <property type="entry name" value="Sig_transdc_resp-reg_C-effctor"/>
</dbReference>
<organism evidence="5">
    <name type="scientific">Salmonella enterica subsp. enterica serovar Aqua</name>
    <dbReference type="NCBI Taxonomy" id="1302615"/>
    <lineage>
        <taxon>Bacteria</taxon>
        <taxon>Pseudomonadati</taxon>
        <taxon>Pseudomonadota</taxon>
        <taxon>Gammaproteobacteria</taxon>
        <taxon>Enterobacterales</taxon>
        <taxon>Enterobacteriaceae</taxon>
        <taxon>Salmonella</taxon>
    </lineage>
</organism>
<name>A0A5X6EUB8_SALET</name>
<evidence type="ECO:0000259" key="4">
    <source>
        <dbReference type="PROSITE" id="PS51755"/>
    </source>
</evidence>
<dbReference type="Pfam" id="PF00486">
    <property type="entry name" value="Trans_reg_C"/>
    <property type="match status" value="1"/>
</dbReference>
<comment type="caution">
    <text evidence="5">The sequence shown here is derived from an EMBL/GenBank/DDBJ whole genome shotgun (WGS) entry which is preliminary data.</text>
</comment>
<keyword evidence="1 2" id="KW-0238">DNA-binding</keyword>
<gene>
    <name evidence="5" type="primary">cadC</name>
    <name evidence="5" type="ORF">EKG95_26080</name>
</gene>
<dbReference type="CDD" id="cd00383">
    <property type="entry name" value="trans_reg_C"/>
    <property type="match status" value="1"/>
</dbReference>
<dbReference type="PROSITE" id="PS51755">
    <property type="entry name" value="OMPR_PHOB"/>
    <property type="match status" value="1"/>
</dbReference>
<evidence type="ECO:0000313" key="5">
    <source>
        <dbReference type="EMBL" id="ECA3795211.1"/>
    </source>
</evidence>
<dbReference type="GO" id="GO:0006355">
    <property type="term" value="P:regulation of DNA-templated transcription"/>
    <property type="evidence" value="ECO:0007669"/>
    <property type="project" value="InterPro"/>
</dbReference>
<dbReference type="InterPro" id="IPR040970">
    <property type="entry name" value="CadC_C1"/>
</dbReference>
<dbReference type="Gene3D" id="3.40.50.11830">
    <property type="match status" value="1"/>
</dbReference>
<dbReference type="SMART" id="SM00862">
    <property type="entry name" value="Trans_reg_C"/>
    <property type="match status" value="1"/>
</dbReference>
<feature type="transmembrane region" description="Helical" evidence="3">
    <location>
        <begin position="155"/>
        <end position="176"/>
    </location>
</feature>
<keyword evidence="3" id="KW-1133">Transmembrane helix</keyword>
<dbReference type="InterPro" id="IPR001867">
    <property type="entry name" value="OmpR/PhoB-type_DNA-bd"/>
</dbReference>
<dbReference type="GO" id="GO:0000160">
    <property type="term" value="P:phosphorelay signal transduction system"/>
    <property type="evidence" value="ECO:0007669"/>
    <property type="project" value="InterPro"/>
</dbReference>
<protein>
    <submittedName>
        <fullName evidence="5">Transcriptional regulator CadC</fullName>
    </submittedName>
</protein>
<proteinExistence type="predicted"/>
<dbReference type="Pfam" id="PF18500">
    <property type="entry name" value="CadC_C1"/>
    <property type="match status" value="1"/>
</dbReference>
<dbReference type="Gene3D" id="1.10.10.10">
    <property type="entry name" value="Winged helix-like DNA-binding domain superfamily/Winged helix DNA-binding domain"/>
    <property type="match status" value="1"/>
</dbReference>
<dbReference type="EMBL" id="AAHUDZ010000069">
    <property type="protein sequence ID" value="ECA3795211.1"/>
    <property type="molecule type" value="Genomic_DNA"/>
</dbReference>
<dbReference type="InterPro" id="IPR036388">
    <property type="entry name" value="WH-like_DNA-bd_sf"/>
</dbReference>
<dbReference type="SUPFAM" id="SSF48452">
    <property type="entry name" value="TPR-like"/>
    <property type="match status" value="1"/>
</dbReference>
<sequence>MQPSVIRIGDWLVTPSVNQISCQDCILTLEPRLIDLLMYFAQHPGRVLSRDEIIDNIWIRNFVTNHAVTQSISKLRNSLKSLDEEGKEYIITVPKRGYKLVAPVISCVDDGMSINSLLSTEVGSSETADWQPVHPIEWSSVTGSELRDKNQSDMFCTWFMLLLSIGILMALVLLSITASPPQLTKTQLLLNPHNIDIRFESGKSCNNWSSQQAYITGFSNLITTSLNTYTDFSIYDKTNLNFNIPSSAGKKLTMKFINQRHYRAQQCFMLVLLVNNADGSTMLNKRYFITSNNLLSIQNDLLRSLFSALEKPWPLQMQKRQGQFSLLQSQSIAKYYHACQFIMDGNAEKLGKASDILGDVIEESPDFTKVLANKGLVDVLLSSLQIFNEEQQMMLKKELNEIERTPGIKTEPAYYQMKSVEMIINKGNTEEALEAINKSIEIEVSWLNYVLLGKIYEMAGEARLAADAYLTAYNLRPGYNTLYWIENGVFHSSVEKMVPYLETFLSSP</sequence>
<feature type="DNA-binding region" description="OmpR/PhoB-type" evidence="2">
    <location>
        <begin position="3"/>
        <end position="102"/>
    </location>
</feature>
<keyword evidence="3" id="KW-0812">Transmembrane</keyword>
<evidence type="ECO:0000256" key="3">
    <source>
        <dbReference type="SAM" id="Phobius"/>
    </source>
</evidence>
<dbReference type="InterPro" id="IPR011990">
    <property type="entry name" value="TPR-like_helical_dom_sf"/>
</dbReference>
<evidence type="ECO:0000256" key="2">
    <source>
        <dbReference type="PROSITE-ProRule" id="PRU01091"/>
    </source>
</evidence>
<dbReference type="GO" id="GO:0003677">
    <property type="term" value="F:DNA binding"/>
    <property type="evidence" value="ECO:0007669"/>
    <property type="project" value="UniProtKB-UniRule"/>
</dbReference>
<dbReference type="NCBIfam" id="NF007540">
    <property type="entry name" value="PRK10153.1"/>
    <property type="match status" value="1"/>
</dbReference>
<reference evidence="5" key="1">
    <citation type="submission" date="2018-12" db="EMBL/GenBank/DDBJ databases">
        <authorList>
            <person name="Ashton P.M."/>
            <person name="Dallman T."/>
            <person name="Nair S."/>
            <person name="De Pinna E."/>
            <person name="Peters T."/>
            <person name="Grant K."/>
        </authorList>
    </citation>
    <scope>NUCLEOTIDE SEQUENCE</scope>
    <source>
        <strain evidence="5">650060</strain>
    </source>
</reference>
<dbReference type="SUPFAM" id="SSF46894">
    <property type="entry name" value="C-terminal effector domain of the bipartite response regulators"/>
    <property type="match status" value="1"/>
</dbReference>
<accession>A0A5X6EUB8</accession>